<dbReference type="eggNOG" id="COG3279">
    <property type="taxonomic scope" value="Bacteria"/>
</dbReference>
<sequence length="234" mass="27164">MQYKCLIVDDESLARELIETHLSQFDNFELIASCSSAIEAHKVLQSETIDLLFLDIEMPVLKGTDFLKTLKHKPKVIFTTAYRDYAIEGFDLNALDYLLKPITFQRFFQAIEKFIDTSKSSIGVTENSQFEDSHIFVQSNKKNIKVFFDDIIYIESIKDYIKIHLQDASIMLKHGITAFEEKLDSRFLRVHRSYIVNTTKITAFTKQDIEIGKIEIPIGDFYKANVMKQLNQNQ</sequence>
<dbReference type="PANTHER" id="PTHR37299">
    <property type="entry name" value="TRANSCRIPTIONAL REGULATOR-RELATED"/>
    <property type="match status" value="1"/>
</dbReference>
<keyword evidence="5" id="KW-1185">Reference proteome</keyword>
<keyword evidence="1" id="KW-0597">Phosphoprotein</keyword>
<dbReference type="EMBL" id="JPFK01000005">
    <property type="protein sequence ID" value="KFB01085.1"/>
    <property type="molecule type" value="Genomic_DNA"/>
</dbReference>
<dbReference type="PROSITE" id="PS50110">
    <property type="entry name" value="RESPONSE_REGULATORY"/>
    <property type="match status" value="1"/>
</dbReference>
<dbReference type="InterPro" id="IPR007492">
    <property type="entry name" value="LytTR_DNA-bd_dom"/>
</dbReference>
<dbReference type="GO" id="GO:0000156">
    <property type="term" value="F:phosphorelay response regulator activity"/>
    <property type="evidence" value="ECO:0007669"/>
    <property type="project" value="InterPro"/>
</dbReference>
<evidence type="ECO:0000313" key="4">
    <source>
        <dbReference type="EMBL" id="KFB01085.1"/>
    </source>
</evidence>
<feature type="modified residue" description="4-aspartylphosphate" evidence="1">
    <location>
        <position position="55"/>
    </location>
</feature>
<name>A0A084TK49_9FLAO</name>
<proteinExistence type="predicted"/>
<dbReference type="SUPFAM" id="SSF52172">
    <property type="entry name" value="CheY-like"/>
    <property type="match status" value="1"/>
</dbReference>
<dbReference type="Pfam" id="PF00072">
    <property type="entry name" value="Response_reg"/>
    <property type="match status" value="1"/>
</dbReference>
<reference evidence="4 5" key="1">
    <citation type="journal article" date="2014" name="Genome Announc.">
        <title>Draft Genome Sequence of the Algicidal Bacterium Mangrovimonas yunxiaonensis Strain LY01.</title>
        <authorList>
            <person name="Li Y."/>
            <person name="Zhu H."/>
            <person name="Li C."/>
            <person name="Zhang H."/>
            <person name="Chen Z."/>
            <person name="Zheng W."/>
            <person name="Xu H."/>
            <person name="Zheng T."/>
        </authorList>
    </citation>
    <scope>NUCLEOTIDE SEQUENCE [LARGE SCALE GENOMIC DNA]</scope>
    <source>
        <strain evidence="4 5">LY01</strain>
    </source>
</reference>
<dbReference type="InterPro" id="IPR011006">
    <property type="entry name" value="CheY-like_superfamily"/>
</dbReference>
<gene>
    <name evidence="4" type="ORF">IA57_04400</name>
</gene>
<dbReference type="SMART" id="SM00448">
    <property type="entry name" value="REC"/>
    <property type="match status" value="1"/>
</dbReference>
<organism evidence="4 5">
    <name type="scientific">Mangrovimonas yunxiaonensis</name>
    <dbReference type="NCBI Taxonomy" id="1197477"/>
    <lineage>
        <taxon>Bacteria</taxon>
        <taxon>Pseudomonadati</taxon>
        <taxon>Bacteroidota</taxon>
        <taxon>Flavobacteriia</taxon>
        <taxon>Flavobacteriales</taxon>
        <taxon>Flavobacteriaceae</taxon>
        <taxon>Mangrovimonas</taxon>
    </lineage>
</organism>
<dbReference type="OrthoDB" id="2168082at2"/>
<dbReference type="GO" id="GO:0003677">
    <property type="term" value="F:DNA binding"/>
    <property type="evidence" value="ECO:0007669"/>
    <property type="project" value="InterPro"/>
</dbReference>
<dbReference type="InterPro" id="IPR001789">
    <property type="entry name" value="Sig_transdc_resp-reg_receiver"/>
</dbReference>
<dbReference type="Pfam" id="PF04397">
    <property type="entry name" value="LytTR"/>
    <property type="match status" value="1"/>
</dbReference>
<dbReference type="PANTHER" id="PTHR37299:SF1">
    <property type="entry name" value="STAGE 0 SPORULATION PROTEIN A HOMOLOG"/>
    <property type="match status" value="1"/>
</dbReference>
<dbReference type="Gene3D" id="2.40.50.1020">
    <property type="entry name" value="LytTr DNA-binding domain"/>
    <property type="match status" value="1"/>
</dbReference>
<accession>A0A084TK49</accession>
<evidence type="ECO:0000256" key="1">
    <source>
        <dbReference type="PROSITE-ProRule" id="PRU00169"/>
    </source>
</evidence>
<dbReference type="InterPro" id="IPR046947">
    <property type="entry name" value="LytR-like"/>
</dbReference>
<dbReference type="STRING" id="1197477.IA57_04400"/>
<evidence type="ECO:0000259" key="2">
    <source>
        <dbReference type="PROSITE" id="PS50110"/>
    </source>
</evidence>
<protein>
    <submittedName>
        <fullName evidence="4">Chemotaxis protein CheY</fullName>
    </submittedName>
</protein>
<dbReference type="SMART" id="SM00850">
    <property type="entry name" value="LytTR"/>
    <property type="match status" value="1"/>
</dbReference>
<dbReference type="PROSITE" id="PS50930">
    <property type="entry name" value="HTH_LYTTR"/>
    <property type="match status" value="1"/>
</dbReference>
<feature type="domain" description="Response regulatory" evidence="2">
    <location>
        <begin position="4"/>
        <end position="115"/>
    </location>
</feature>
<dbReference type="AlphaFoldDB" id="A0A084TK49"/>
<reference evidence="5" key="2">
    <citation type="submission" date="2014-07" db="EMBL/GenBank/DDBJ databases">
        <title>Genome sequence of Mangrovimonas yunxiaonensis.</title>
        <authorList>
            <person name="Li Y."/>
            <person name="Zheng T."/>
        </authorList>
    </citation>
    <scope>NUCLEOTIDE SEQUENCE [LARGE SCALE GENOMIC DNA]</scope>
    <source>
        <strain evidence="5">LY01</strain>
    </source>
</reference>
<dbReference type="RefSeq" id="WP_036119734.1">
    <property type="nucleotide sequence ID" value="NZ_BMET01000001.1"/>
</dbReference>
<evidence type="ECO:0000259" key="3">
    <source>
        <dbReference type="PROSITE" id="PS50930"/>
    </source>
</evidence>
<comment type="caution">
    <text evidence="4">The sequence shown here is derived from an EMBL/GenBank/DDBJ whole genome shotgun (WGS) entry which is preliminary data.</text>
</comment>
<feature type="domain" description="HTH LytTR-type" evidence="3">
    <location>
        <begin position="135"/>
        <end position="201"/>
    </location>
</feature>
<evidence type="ECO:0000313" key="5">
    <source>
        <dbReference type="Proteomes" id="UP000028521"/>
    </source>
</evidence>
<dbReference type="Proteomes" id="UP000028521">
    <property type="component" value="Unassembled WGS sequence"/>
</dbReference>
<dbReference type="Gene3D" id="3.40.50.2300">
    <property type="match status" value="1"/>
</dbReference>